<accession>A0A2H3C9B2</accession>
<proteinExistence type="predicted"/>
<name>A0A2H3C9B2_9AGAR</name>
<protein>
    <submittedName>
        <fullName evidence="1">Uncharacterized protein</fullName>
    </submittedName>
</protein>
<evidence type="ECO:0000313" key="1">
    <source>
        <dbReference type="EMBL" id="PBK71876.1"/>
    </source>
</evidence>
<organism evidence="1 2">
    <name type="scientific">Armillaria solidipes</name>
    <dbReference type="NCBI Taxonomy" id="1076256"/>
    <lineage>
        <taxon>Eukaryota</taxon>
        <taxon>Fungi</taxon>
        <taxon>Dikarya</taxon>
        <taxon>Basidiomycota</taxon>
        <taxon>Agaricomycotina</taxon>
        <taxon>Agaricomycetes</taxon>
        <taxon>Agaricomycetidae</taxon>
        <taxon>Agaricales</taxon>
        <taxon>Marasmiineae</taxon>
        <taxon>Physalacriaceae</taxon>
        <taxon>Armillaria</taxon>
    </lineage>
</organism>
<dbReference type="EMBL" id="KZ293423">
    <property type="protein sequence ID" value="PBK71876.1"/>
    <property type="molecule type" value="Genomic_DNA"/>
</dbReference>
<dbReference type="Proteomes" id="UP000218334">
    <property type="component" value="Unassembled WGS sequence"/>
</dbReference>
<keyword evidence="2" id="KW-1185">Reference proteome</keyword>
<dbReference type="AlphaFoldDB" id="A0A2H3C9B2"/>
<reference evidence="2" key="1">
    <citation type="journal article" date="2017" name="Nat. Ecol. Evol.">
        <title>Genome expansion and lineage-specific genetic innovations in the forest pathogenic fungi Armillaria.</title>
        <authorList>
            <person name="Sipos G."/>
            <person name="Prasanna A.N."/>
            <person name="Walter M.C."/>
            <person name="O'Connor E."/>
            <person name="Balint B."/>
            <person name="Krizsan K."/>
            <person name="Kiss B."/>
            <person name="Hess J."/>
            <person name="Varga T."/>
            <person name="Slot J."/>
            <person name="Riley R."/>
            <person name="Boka B."/>
            <person name="Rigling D."/>
            <person name="Barry K."/>
            <person name="Lee J."/>
            <person name="Mihaltcheva S."/>
            <person name="LaButti K."/>
            <person name="Lipzen A."/>
            <person name="Waldron R."/>
            <person name="Moloney N.M."/>
            <person name="Sperisen C."/>
            <person name="Kredics L."/>
            <person name="Vagvoelgyi C."/>
            <person name="Patrignani A."/>
            <person name="Fitzpatrick D."/>
            <person name="Nagy I."/>
            <person name="Doyle S."/>
            <person name="Anderson J.B."/>
            <person name="Grigoriev I.V."/>
            <person name="Gueldener U."/>
            <person name="Muensterkoetter M."/>
            <person name="Nagy L.G."/>
        </authorList>
    </citation>
    <scope>NUCLEOTIDE SEQUENCE [LARGE SCALE GENOMIC DNA]</scope>
    <source>
        <strain evidence="2">28-4</strain>
    </source>
</reference>
<gene>
    <name evidence="1" type="ORF">ARMSODRAFT_792893</name>
</gene>
<sequence length="118" mass="13518">MWLFIYATGSTSVLEYISVPPPPRFHQNSDHILRRTRKYSIVKNISSRYPQPRHSCQYLRSDSDISRSVFIGIVVITLVPHELLTSTAAFWRFTSVARAPEFPSDSVFFLPELNAIAC</sequence>
<evidence type="ECO:0000313" key="2">
    <source>
        <dbReference type="Proteomes" id="UP000218334"/>
    </source>
</evidence>